<keyword evidence="1" id="KW-0472">Membrane</keyword>
<sequence>MKDFSGMNHAGRTWRVIAAVLLFASVLASAYFIADRSFMRRNQEKYRADTEWLGALIAAEKQWIRQNQGADGQIYMNGEKAGDVDPYFACHAALGLLAGAHGFEVHEEDVMCVREYLNWHTARLIESGGITGVYRYTDGRLLRIGNADSVDAYLGAYLELMGNYIRLCESADGLDRWEEGISLAVKTLRKLTAGSLTAVSFDNGT</sequence>
<evidence type="ECO:0000313" key="2">
    <source>
        <dbReference type="EMBL" id="MDO4842550.1"/>
    </source>
</evidence>
<dbReference type="Proteomes" id="UP001168575">
    <property type="component" value="Unassembled WGS sequence"/>
</dbReference>
<feature type="transmembrane region" description="Helical" evidence="1">
    <location>
        <begin position="12"/>
        <end position="34"/>
    </location>
</feature>
<evidence type="ECO:0000313" key="3">
    <source>
        <dbReference type="Proteomes" id="UP001168575"/>
    </source>
</evidence>
<accession>A0AA43U9M5</accession>
<gene>
    <name evidence="2" type="ORF">Q3982_07745</name>
</gene>
<name>A0AA43U9M5_9ACTN</name>
<dbReference type="AlphaFoldDB" id="A0AA43U9M5"/>
<keyword evidence="1" id="KW-1133">Transmembrane helix</keyword>
<evidence type="ECO:0000256" key="1">
    <source>
        <dbReference type="SAM" id="Phobius"/>
    </source>
</evidence>
<proteinExistence type="predicted"/>
<protein>
    <submittedName>
        <fullName evidence="2">Uncharacterized protein</fullName>
    </submittedName>
</protein>
<comment type="caution">
    <text evidence="2">The sequence shown here is derived from an EMBL/GenBank/DDBJ whole genome shotgun (WGS) entry which is preliminary data.</text>
</comment>
<reference evidence="2" key="1">
    <citation type="submission" date="2023-07" db="EMBL/GenBank/DDBJ databases">
        <title>Between Cages and Wild: Unraveling the Impact of Captivity on Animal Microbiomes and Antimicrobial Resistance.</title>
        <authorList>
            <person name="Schmartz G.P."/>
            <person name="Rehner J."/>
            <person name="Schuff M.J."/>
            <person name="Becker S.L."/>
            <person name="Kravczyk M."/>
            <person name="Gurevich A."/>
            <person name="Francke R."/>
            <person name="Mueller R."/>
            <person name="Keller V."/>
            <person name="Keller A."/>
        </authorList>
    </citation>
    <scope>NUCLEOTIDE SEQUENCE</scope>
    <source>
        <strain evidence="2">S12M_St_49</strain>
    </source>
</reference>
<dbReference type="EMBL" id="JAUMVS010000210">
    <property type="protein sequence ID" value="MDO4842550.1"/>
    <property type="molecule type" value="Genomic_DNA"/>
</dbReference>
<keyword evidence="1" id="KW-0812">Transmembrane</keyword>
<feature type="non-terminal residue" evidence="2">
    <location>
        <position position="205"/>
    </location>
</feature>
<keyword evidence="3" id="KW-1185">Reference proteome</keyword>
<organism evidence="2 3">
    <name type="scientific">Phoenicibacter congonensis</name>
    <dbReference type="NCBI Taxonomy" id="1944646"/>
    <lineage>
        <taxon>Bacteria</taxon>
        <taxon>Bacillati</taxon>
        <taxon>Actinomycetota</taxon>
        <taxon>Coriobacteriia</taxon>
        <taxon>Eggerthellales</taxon>
        <taxon>Eggerthellaceae</taxon>
        <taxon>Phoenicibacter</taxon>
    </lineage>
</organism>